<dbReference type="EMBL" id="CP076129">
    <property type="protein sequence ID" value="QWG09961.1"/>
    <property type="molecule type" value="Genomic_DNA"/>
</dbReference>
<sequence length="92" mass="10827">MLLEKLKRSQKENAHQNKWMVYPTLVYDITRIHTPLATDKFTVCIQNIDDEIILESGGCGITDIDMSKFEKGIYNIYVEYTDGQYYCRVLKR</sequence>
<dbReference type="RefSeq" id="WP_144076614.1">
    <property type="nucleotide sequence ID" value="NZ_CP076129.1"/>
</dbReference>
<evidence type="ECO:0008006" key="3">
    <source>
        <dbReference type="Google" id="ProtNLM"/>
    </source>
</evidence>
<keyword evidence="2" id="KW-1185">Reference proteome</keyword>
<organism evidence="1 2">
    <name type="scientific">Flammeovirga kamogawensis</name>
    <dbReference type="NCBI Taxonomy" id="373891"/>
    <lineage>
        <taxon>Bacteria</taxon>
        <taxon>Pseudomonadati</taxon>
        <taxon>Bacteroidota</taxon>
        <taxon>Cytophagia</taxon>
        <taxon>Cytophagales</taxon>
        <taxon>Flammeovirgaceae</taxon>
        <taxon>Flammeovirga</taxon>
    </lineage>
</organism>
<gene>
    <name evidence="1" type="ORF">KM029_19970</name>
</gene>
<reference evidence="1 2" key="1">
    <citation type="submission" date="2021-05" db="EMBL/GenBank/DDBJ databases">
        <title>Comparative genomic studies on the polysaccharide-degrading batcterial strains of the Flammeovirga genus.</title>
        <authorList>
            <person name="Zewei F."/>
            <person name="Zheng Z."/>
            <person name="Yu L."/>
            <person name="Ruyue G."/>
            <person name="Yanhong M."/>
            <person name="Yuanyuan C."/>
            <person name="Jingyan G."/>
            <person name="Wenjun H."/>
        </authorList>
    </citation>
    <scope>NUCLEOTIDE SEQUENCE [LARGE SCALE GENOMIC DNA]</scope>
    <source>
        <strain evidence="1 2">YS10</strain>
    </source>
</reference>
<evidence type="ECO:0000313" key="2">
    <source>
        <dbReference type="Proteomes" id="UP000682802"/>
    </source>
</evidence>
<accession>A0ABX8H228</accession>
<name>A0ABX8H228_9BACT</name>
<evidence type="ECO:0000313" key="1">
    <source>
        <dbReference type="EMBL" id="QWG09961.1"/>
    </source>
</evidence>
<dbReference type="Proteomes" id="UP000682802">
    <property type="component" value="Chromosome 2"/>
</dbReference>
<protein>
    <recommendedName>
        <fullName evidence="3">T9SS type A sorting domain-containing protein</fullName>
    </recommendedName>
</protein>
<proteinExistence type="predicted"/>